<gene>
    <name evidence="1" type="ORF">EJF14_60078</name>
</gene>
<organism evidence="1 2">
    <name type="scientific">Clavispora lusitaniae</name>
    <name type="common">Candida lusitaniae</name>
    <dbReference type="NCBI Taxonomy" id="36911"/>
    <lineage>
        <taxon>Eukaryota</taxon>
        <taxon>Fungi</taxon>
        <taxon>Dikarya</taxon>
        <taxon>Ascomycota</taxon>
        <taxon>Saccharomycotina</taxon>
        <taxon>Pichiomycetes</taxon>
        <taxon>Metschnikowiaceae</taxon>
        <taxon>Clavispora</taxon>
    </lineage>
</organism>
<name>A0ACD0WPR1_CLALS</name>
<dbReference type="Proteomes" id="UP000326582">
    <property type="component" value="Chromosome 6"/>
</dbReference>
<evidence type="ECO:0000313" key="1">
    <source>
        <dbReference type="EMBL" id="QFZ29568.1"/>
    </source>
</evidence>
<evidence type="ECO:0000313" key="2">
    <source>
        <dbReference type="Proteomes" id="UP000326582"/>
    </source>
</evidence>
<proteinExistence type="predicted"/>
<accession>A0ACD0WPR1</accession>
<protein>
    <submittedName>
        <fullName evidence="1">Vacuolar basic amino acid transporter</fullName>
    </submittedName>
</protein>
<sequence>MTGPTEDTQKAFFESDAGDGTRREEMYLEGKQLVLCFVAIFFCFFLFALDQTIIATLLTTVGNKFNAFDKIGWISAGFLISMAVLVAVWGKLSIIFGRKVTMMAAIILFEAGSLMCALANSMNVLIGGRVLAGIGGGGIQSITFIIGTEILPIQKRPIAMAILSTVFAVASVLGPLIGGAFTSHVSWRWCFYINLPVGGAAFSLFVLVYNPPKAKGSIRQKLKLIDYPGVILLSAGLVVFLLALTFGAGGQYAWNSAAVIVCFVVGGVVSIIFFVWNVRFSKNPMLPWEVLRVFQVEASAFALFGAYASFISAVLYLSVYFQVIHDADAWESGVHLLPLIIAVVVVSFASAIISKVTRYVKPFAVFGAFLGMVGAGLLCLLEVDSSSSRKIGLLIPMGLGIGFLMQACMLSGQISAPKTPGGTILATVLVNFMRSFGGALSSNLADAVYSASYLNKVHENLKKQPEEVIKELSTIDVRAIVSSTAAIAKLSAPAQKFLKHQVMSAIRNTFYMNLGFSAIAVIAVCFITNKRLPDASVQERDEKITETKPAENDSAEPTRSGTAK</sequence>
<dbReference type="EMBL" id="CP038489">
    <property type="protein sequence ID" value="QFZ29568.1"/>
    <property type="molecule type" value="Genomic_DNA"/>
</dbReference>
<reference evidence="2" key="1">
    <citation type="journal article" date="2019" name="MBio">
        <title>Comparative genomics for the elucidation of multidrug resistance (MDR) in Candida lusitaniae.</title>
        <authorList>
            <person name="Kannan A."/>
            <person name="Asner S.A."/>
            <person name="Trachsel E."/>
            <person name="Kelly S."/>
            <person name="Parker J."/>
            <person name="Sanglard D."/>
        </authorList>
    </citation>
    <scope>NUCLEOTIDE SEQUENCE [LARGE SCALE GENOMIC DNA]</scope>
    <source>
        <strain evidence="2">P1</strain>
    </source>
</reference>
<keyword evidence="2" id="KW-1185">Reference proteome</keyword>